<accession>F9DG01</accession>
<sequence>MAIENVTTILLKYGNNTMFRRGRKQLQYKKLYFCRKHNTKTKTVEWNF</sequence>
<evidence type="ECO:0000313" key="3">
    <source>
        <dbReference type="Proteomes" id="UP000004123"/>
    </source>
</evidence>
<dbReference type="Proteomes" id="UP000004123">
    <property type="component" value="Unassembled WGS sequence"/>
</dbReference>
<dbReference type="GO" id="GO:0005737">
    <property type="term" value="C:cytoplasm"/>
    <property type="evidence" value="ECO:0007669"/>
    <property type="project" value="InterPro"/>
</dbReference>
<protein>
    <recommendedName>
        <fullName evidence="1">PAW domain-containing protein</fullName>
    </recommendedName>
</protein>
<dbReference type="EMBL" id="AFPY01000025">
    <property type="protein sequence ID" value="EGQ20866.1"/>
    <property type="molecule type" value="Genomic_DNA"/>
</dbReference>
<organism evidence="2 3">
    <name type="scientific">Prevotella pallens ATCC 700821</name>
    <dbReference type="NCBI Taxonomy" id="997353"/>
    <lineage>
        <taxon>Bacteria</taxon>
        <taxon>Pseudomonadati</taxon>
        <taxon>Bacteroidota</taxon>
        <taxon>Bacteroidia</taxon>
        <taxon>Bacteroidales</taxon>
        <taxon>Prevotellaceae</taxon>
        <taxon>Prevotella</taxon>
    </lineage>
</organism>
<dbReference type="HOGENOM" id="CLU_3156374_0_0_10"/>
<feature type="domain" description="PAW" evidence="1">
    <location>
        <begin position="1"/>
        <end position="48"/>
    </location>
</feature>
<proteinExistence type="predicted"/>
<evidence type="ECO:0000313" key="2">
    <source>
        <dbReference type="EMBL" id="EGQ20866.1"/>
    </source>
</evidence>
<name>F9DG01_9BACT</name>
<dbReference type="STRING" id="997353.HMPREF9144_0591"/>
<dbReference type="PROSITE" id="PS51398">
    <property type="entry name" value="PAW"/>
    <property type="match status" value="1"/>
</dbReference>
<dbReference type="AlphaFoldDB" id="F9DG01"/>
<reference evidence="2 3" key="1">
    <citation type="submission" date="2011-04" db="EMBL/GenBank/DDBJ databases">
        <authorList>
            <person name="Muzny D."/>
            <person name="Qin X."/>
            <person name="Deng J."/>
            <person name="Jiang H."/>
            <person name="Liu Y."/>
            <person name="Qu J."/>
            <person name="Song X.-Z."/>
            <person name="Zhang L."/>
            <person name="Thornton R."/>
            <person name="Coyle M."/>
            <person name="Francisco L."/>
            <person name="Jackson L."/>
            <person name="Javaid M."/>
            <person name="Korchina V."/>
            <person name="Kovar C."/>
            <person name="Mata R."/>
            <person name="Mathew T."/>
            <person name="Ngo R."/>
            <person name="Nguyen L."/>
            <person name="Nguyen N."/>
            <person name="Okwuonu G."/>
            <person name="Ongeri F."/>
            <person name="Pham C."/>
            <person name="Simmons D."/>
            <person name="Wilczek-Boney K."/>
            <person name="Hale W."/>
            <person name="Jakkamsetti A."/>
            <person name="Pham P."/>
            <person name="Ruth R."/>
            <person name="San Lucas F."/>
            <person name="Warren J."/>
            <person name="Zhang J."/>
            <person name="Zhao Z."/>
            <person name="Zhou C."/>
            <person name="Zhu D."/>
            <person name="Lee S."/>
            <person name="Bess C."/>
            <person name="Blankenburg K."/>
            <person name="Forbes L."/>
            <person name="Fu Q."/>
            <person name="Gubbala S."/>
            <person name="Hirani K."/>
            <person name="Jayaseelan J.C."/>
            <person name="Lara F."/>
            <person name="Munidasa M."/>
            <person name="Palculict T."/>
            <person name="Patil S."/>
            <person name="Pu L.-L."/>
            <person name="Saada N."/>
            <person name="Tang L."/>
            <person name="Weissenberger G."/>
            <person name="Zhu Y."/>
            <person name="Hemphill L."/>
            <person name="Shang Y."/>
            <person name="Youmans B."/>
            <person name="Ayvaz T."/>
            <person name="Ross M."/>
            <person name="Santibanez J."/>
            <person name="Aqrawi P."/>
            <person name="Gross S."/>
            <person name="Joshi V."/>
            <person name="Fowler G."/>
            <person name="Nazareth L."/>
            <person name="Reid J."/>
            <person name="Worley K."/>
            <person name="Petrosino J."/>
            <person name="Highlander S."/>
            <person name="Gibbs R."/>
        </authorList>
    </citation>
    <scope>NUCLEOTIDE SEQUENCE [LARGE SCALE GENOMIC DNA]</scope>
    <source>
        <strain evidence="2 3">ATCC 700821</strain>
    </source>
</reference>
<dbReference type="GO" id="GO:0006516">
    <property type="term" value="P:glycoprotein catabolic process"/>
    <property type="evidence" value="ECO:0007669"/>
    <property type="project" value="InterPro"/>
</dbReference>
<evidence type="ECO:0000259" key="1">
    <source>
        <dbReference type="PROSITE" id="PS51398"/>
    </source>
</evidence>
<gene>
    <name evidence="2" type="ORF">HMPREF9144_0591</name>
</gene>
<dbReference type="InterPro" id="IPR006588">
    <property type="entry name" value="Peptide_N_glycanase_PAW_dom"/>
</dbReference>
<comment type="caution">
    <text evidence="2">The sequence shown here is derived from an EMBL/GenBank/DDBJ whole genome shotgun (WGS) entry which is preliminary data.</text>
</comment>